<dbReference type="InterPro" id="IPR043502">
    <property type="entry name" value="DNA/RNA_pol_sf"/>
</dbReference>
<feature type="non-terminal residue" evidence="2">
    <location>
        <position position="1"/>
    </location>
</feature>
<proteinExistence type="predicted"/>
<accession>A0A6L2ZKW6</accession>
<sequence>GGEGAVYRQDVDISLANSPLVELTHLTQRMCYLQQQCEILDIDYRDFNILHSFKNMKMMWLDMADKLAPLGISHHSKWSECDNFQTFSAAACRWLAAALDNVAARGNLPGDQYIKMLRGLWTGWRSTTFINTTFNKHYNYIANQTYFNIYGEYPTKVVHFLGDDSDSVTTSELASLRLSAIFARMGLDIQPSKQLISNKRSEFLRLIASSDRIQGSLIRSICNGLSSDAQSTPFYAEINQAPSLNEIIHTWIRRGAIQRNAERIRYYLLQRWCHVVTYKDKRRIIKGLPLAILRGSPESGGLGCLRYAETPVHIEPTIQPISSFKPEKVRSSINRVVRQLKMHGTDNAVRITHDVLQQHQITGVNIQRLSQDISEAILGGNLPPSVSRLVVKARSQQAEAYVAQITSKHQLTSNTVDAATVKIVDQHLSNVEQQLFSTASSLMLPAHNLGHGINTAVAIAAGAAAPATMAFSDIRISHKAGTFLPAVLKLGGDASRRFLVEPLSLLGEHIVTLFARRQISLYTPLAGMIPSTHRNVVDLCLQQVLKNWKKSGQVLPTPEQITKLYTDVGHAIIQNLPKHQLLFNSAAY</sequence>
<dbReference type="GO" id="GO:0006351">
    <property type="term" value="P:DNA-templated transcription"/>
    <property type="evidence" value="ECO:0007669"/>
    <property type="project" value="InterPro"/>
</dbReference>
<keyword evidence="1" id="KW-0547">Nucleotide-binding</keyword>
<dbReference type="Pfam" id="PF02123">
    <property type="entry name" value="RdRP_4"/>
    <property type="match status" value="1"/>
</dbReference>
<evidence type="ECO:0000256" key="1">
    <source>
        <dbReference type="ARBA" id="ARBA00022741"/>
    </source>
</evidence>
<gene>
    <name evidence="2" type="ORF">MMARV_C030P1</name>
</gene>
<comment type="caution">
    <text evidence="2">The sequence shown here is derived from an EMBL/GenBank/DDBJ whole genome shotgun (WGS) entry which is preliminary data.</text>
</comment>
<dbReference type="EMBL" id="BLWB01000030">
    <property type="protein sequence ID" value="GFM95158.1"/>
    <property type="molecule type" value="Genomic_RNA"/>
</dbReference>
<protein>
    <submittedName>
        <fullName evidence="2">RNA-dependent RNA polymerase</fullName>
    </submittedName>
</protein>
<dbReference type="SUPFAM" id="SSF56672">
    <property type="entry name" value="DNA/RNA polymerases"/>
    <property type="match status" value="1"/>
</dbReference>
<dbReference type="AlphaFoldDB" id="A0A6L2ZKW6"/>
<keyword evidence="2" id="KW-0548">Nucleotidyltransferase</keyword>
<dbReference type="InterPro" id="IPR001795">
    <property type="entry name" value="RNA-dir_pol_luteovirus"/>
</dbReference>
<keyword evidence="2" id="KW-0808">Transferase</keyword>
<dbReference type="GO" id="GO:0003723">
    <property type="term" value="F:RNA binding"/>
    <property type="evidence" value="ECO:0007669"/>
    <property type="project" value="InterPro"/>
</dbReference>
<evidence type="ECO:0000313" key="2">
    <source>
        <dbReference type="EMBL" id="GFM95158.1"/>
    </source>
</evidence>
<dbReference type="GO" id="GO:0000166">
    <property type="term" value="F:nucleotide binding"/>
    <property type="evidence" value="ECO:0007669"/>
    <property type="project" value="UniProtKB-KW"/>
</dbReference>
<keyword evidence="2" id="KW-0696">RNA-directed RNA polymerase</keyword>
<reference evidence="2" key="1">
    <citation type="submission" date="2020-05" db="EMBL/GenBank/DDBJ databases">
        <title>Diverged and active partitiviruses in Lichen.</title>
        <authorList>
            <person name="Urayama S."/>
            <person name="Doi N."/>
            <person name="Kondo F."/>
            <person name="Chiba Y."/>
            <person name="Takaki Y."/>
            <person name="Hirai M."/>
            <person name="Minegishi Y."/>
            <person name="Hagiwara D."/>
            <person name="Nunoura T."/>
        </authorList>
    </citation>
    <scope>NUCLEOTIDE SEQUENCE</scope>
</reference>
<name>A0A6L2ZKW6_9ZZZZ</name>
<dbReference type="GO" id="GO:0003968">
    <property type="term" value="F:RNA-directed RNA polymerase activity"/>
    <property type="evidence" value="ECO:0007669"/>
    <property type="project" value="UniProtKB-KW"/>
</dbReference>
<organism evidence="2">
    <name type="scientific">viral metagenome</name>
    <dbReference type="NCBI Taxonomy" id="1070528"/>
    <lineage>
        <taxon>unclassified sequences</taxon>
        <taxon>metagenomes</taxon>
        <taxon>organismal metagenomes</taxon>
    </lineage>
</organism>